<feature type="transmembrane region" description="Helical" evidence="5">
    <location>
        <begin position="849"/>
        <end position="869"/>
    </location>
</feature>
<dbReference type="InterPro" id="IPR036445">
    <property type="entry name" value="GPCR_2_extracell_dom_sf"/>
</dbReference>
<feature type="transmembrane region" description="Helical" evidence="5">
    <location>
        <begin position="760"/>
        <end position="790"/>
    </location>
</feature>
<comment type="subcellular location">
    <subcellularLocation>
        <location evidence="1">Membrane</location>
        <topology evidence="1">Multi-pass membrane protein</topology>
    </subcellularLocation>
</comment>
<dbReference type="PROSITE" id="PS50261">
    <property type="entry name" value="G_PROTEIN_RECEP_F2_4"/>
    <property type="match status" value="1"/>
</dbReference>
<feature type="transmembrane region" description="Helical" evidence="5">
    <location>
        <begin position="734"/>
        <end position="754"/>
    </location>
</feature>
<dbReference type="PANTHER" id="PTHR45692">
    <property type="entry name" value="G_PROTEIN_RECEP_F2_4 DOMAIN-CONTAINING PROTEIN"/>
    <property type="match status" value="1"/>
</dbReference>
<comment type="caution">
    <text evidence="7">The sequence shown here is derived from an EMBL/GenBank/DDBJ whole genome shotgun (WGS) entry which is preliminary data.</text>
</comment>
<sequence>MLHPRRESLISDQNNVYKTSETYMNFQKKFDYSHYGLISEVMLKSTHYSTEMNFEDTISCLMSIHDGPDLTKELIRCIIIENGEGLDPNYDEKYCPLDYKNNLTWPKTAAGEETYSEEFCFKSDGSRLSRLCSYNYSGACWSNITDSCEIPKYSDKTCCLLTLGKKIGNATSNSTLLKNIFSELRTMSENYSELNAFDIYLIADLISSLWKEDVNKSVDIINNILNVDNDVLMESQSKMRATDKWLNILSSESGKCELDEEKTNFVLIESARALIVEKMENKSKIRKVNESLSLEEMLEVENLESAVWINSSLSTECNTTRFIFYWKLGLFSDEPTFSSENNIIFGVQIQNDTEINRSVWLIYRFNNDTYNKNVQCASWVMDESTRGSWTVSGEFQISKSNFICKFWGSGNFVIKLETESPVSVALTNVLASASNYSEQLTRVFQLSTKSQEFKSLDVFLTSQIFKKVSDTNDTNLELTNQIINNLHKIDQDILQQSDLQENSTSRLLYYVDVILHNHVSKTDIVIISEHFITLMFKVRENFSGFALLTNNTVEKLTDIVNATELLKHENLHSALLLSPELKSELPENGTVIVKIFFNNKLFIEQTPTSYTLVKNIYDVFLPTTSDKFSSPVSIFYKLNSTNYNHECLQWFQNTSQNITGSWKSNNNKTDSSSLLQCDFWYNSYFGFYEDKISEVVVGLEWIVNVIGSISLAASLCMFLPAAIVEDWPSKINNVGFVTFNCFNILQLVMLYISVNVKTYVAAYALCVFSGAVLHCCVLTQFFWILVNLFLYYKKTAGKTDVPEYFAKRTNLFILIVPIIIVGCTLAANGDNYINNKAGICFPKGNVEYYTLWWPLSVFAIFILIIGFCIKVELDEKRVQFENENRNHVASVMTEDQRTNLSNEINTYEYFMIRMTILFTALSFTWIFGFLVKVQNNVVFVYFFVVFLNVEGIVLFLLYLVFYKRALDAVSDYIPWLWKNIRLGKASSA</sequence>
<dbReference type="GO" id="GO:0004930">
    <property type="term" value="F:G protein-coupled receptor activity"/>
    <property type="evidence" value="ECO:0007669"/>
    <property type="project" value="InterPro"/>
</dbReference>
<dbReference type="Proteomes" id="UP001168821">
    <property type="component" value="Unassembled WGS sequence"/>
</dbReference>
<dbReference type="Gene3D" id="4.10.1240.10">
    <property type="entry name" value="GPCR, family 2, extracellular hormone receptor domain"/>
    <property type="match status" value="1"/>
</dbReference>
<accession>A0AA38I624</accession>
<feature type="transmembrane region" description="Helical" evidence="5">
    <location>
        <begin position="937"/>
        <end position="961"/>
    </location>
</feature>
<keyword evidence="8" id="KW-1185">Reference proteome</keyword>
<dbReference type="GO" id="GO:0007166">
    <property type="term" value="P:cell surface receptor signaling pathway"/>
    <property type="evidence" value="ECO:0007669"/>
    <property type="project" value="InterPro"/>
</dbReference>
<feature type="transmembrane region" description="Helical" evidence="5">
    <location>
        <begin position="910"/>
        <end position="931"/>
    </location>
</feature>
<evidence type="ECO:0000259" key="6">
    <source>
        <dbReference type="PROSITE" id="PS50261"/>
    </source>
</evidence>
<evidence type="ECO:0000313" key="8">
    <source>
        <dbReference type="Proteomes" id="UP001168821"/>
    </source>
</evidence>
<proteinExistence type="predicted"/>
<evidence type="ECO:0000256" key="3">
    <source>
        <dbReference type="ARBA" id="ARBA00022989"/>
    </source>
</evidence>
<keyword evidence="2 5" id="KW-0812">Transmembrane</keyword>
<feature type="transmembrane region" description="Helical" evidence="5">
    <location>
        <begin position="701"/>
        <end position="722"/>
    </location>
</feature>
<evidence type="ECO:0000256" key="5">
    <source>
        <dbReference type="SAM" id="Phobius"/>
    </source>
</evidence>
<feature type="domain" description="G-protein coupled receptors family 2 profile 2" evidence="6">
    <location>
        <begin position="696"/>
        <end position="962"/>
    </location>
</feature>
<reference evidence="7" key="1">
    <citation type="journal article" date="2023" name="G3 (Bethesda)">
        <title>Whole genome assemblies of Zophobas morio and Tenebrio molitor.</title>
        <authorList>
            <person name="Kaur S."/>
            <person name="Stinson S.A."/>
            <person name="diCenzo G.C."/>
        </authorList>
    </citation>
    <scope>NUCLEOTIDE SEQUENCE</scope>
    <source>
        <strain evidence="7">QUZm001</strain>
    </source>
</reference>
<evidence type="ECO:0000313" key="7">
    <source>
        <dbReference type="EMBL" id="KAJ3648102.1"/>
    </source>
</evidence>
<feature type="transmembrane region" description="Helical" evidence="5">
    <location>
        <begin position="811"/>
        <end position="829"/>
    </location>
</feature>
<dbReference type="GO" id="GO:0016020">
    <property type="term" value="C:membrane"/>
    <property type="evidence" value="ECO:0007669"/>
    <property type="project" value="UniProtKB-SubCell"/>
</dbReference>
<name>A0AA38I624_9CUCU</name>
<keyword evidence="3 5" id="KW-1133">Transmembrane helix</keyword>
<evidence type="ECO:0000256" key="1">
    <source>
        <dbReference type="ARBA" id="ARBA00004141"/>
    </source>
</evidence>
<dbReference type="Gene3D" id="1.20.1070.10">
    <property type="entry name" value="Rhodopsin 7-helix transmembrane proteins"/>
    <property type="match status" value="1"/>
</dbReference>
<dbReference type="EMBL" id="JALNTZ010000006">
    <property type="protein sequence ID" value="KAJ3648102.1"/>
    <property type="molecule type" value="Genomic_DNA"/>
</dbReference>
<evidence type="ECO:0000256" key="4">
    <source>
        <dbReference type="ARBA" id="ARBA00023136"/>
    </source>
</evidence>
<dbReference type="PANTHER" id="PTHR45692:SF1">
    <property type="entry name" value="G-PROTEIN COUPLED RECEPTORS FAMILY 2 PROFILE 2 DOMAIN-CONTAINING PROTEIN"/>
    <property type="match status" value="1"/>
</dbReference>
<dbReference type="InterPro" id="IPR017981">
    <property type="entry name" value="GPCR_2-like_7TM"/>
</dbReference>
<dbReference type="AlphaFoldDB" id="A0AA38I624"/>
<keyword evidence="4 5" id="KW-0472">Membrane</keyword>
<protein>
    <recommendedName>
        <fullName evidence="6">G-protein coupled receptors family 2 profile 2 domain-containing protein</fullName>
    </recommendedName>
</protein>
<organism evidence="7 8">
    <name type="scientific">Zophobas morio</name>
    <dbReference type="NCBI Taxonomy" id="2755281"/>
    <lineage>
        <taxon>Eukaryota</taxon>
        <taxon>Metazoa</taxon>
        <taxon>Ecdysozoa</taxon>
        <taxon>Arthropoda</taxon>
        <taxon>Hexapoda</taxon>
        <taxon>Insecta</taxon>
        <taxon>Pterygota</taxon>
        <taxon>Neoptera</taxon>
        <taxon>Endopterygota</taxon>
        <taxon>Coleoptera</taxon>
        <taxon>Polyphaga</taxon>
        <taxon>Cucujiformia</taxon>
        <taxon>Tenebrionidae</taxon>
        <taxon>Zophobas</taxon>
    </lineage>
</organism>
<gene>
    <name evidence="7" type="ORF">Zmor_019937</name>
</gene>
<evidence type="ECO:0000256" key="2">
    <source>
        <dbReference type="ARBA" id="ARBA00022692"/>
    </source>
</evidence>